<dbReference type="InterPro" id="IPR015931">
    <property type="entry name" value="Acnase/IPM_dHydase_lsu_aba_1/3"/>
</dbReference>
<dbReference type="EC" id="4.2.1.33" evidence="13"/>
<organism evidence="15 16">
    <name type="scientific">Bosea minatitlanensis</name>
    <dbReference type="NCBI Taxonomy" id="128782"/>
    <lineage>
        <taxon>Bacteria</taxon>
        <taxon>Pseudomonadati</taxon>
        <taxon>Pseudomonadota</taxon>
        <taxon>Alphaproteobacteria</taxon>
        <taxon>Hyphomicrobiales</taxon>
        <taxon>Boseaceae</taxon>
        <taxon>Bosea</taxon>
    </lineage>
</organism>
<keyword evidence="5 13" id="KW-0432">Leucine biosynthesis</keyword>
<dbReference type="Gene3D" id="3.30.499.10">
    <property type="entry name" value="Aconitase, domain 3"/>
    <property type="match status" value="2"/>
</dbReference>
<dbReference type="CDD" id="cd01583">
    <property type="entry name" value="IPMI"/>
    <property type="match status" value="1"/>
</dbReference>
<sequence>MVDDAADHGPRTLLDKIWDRHRILAREDGQDLLFIDRHFIHDVTAPAFEILRARGLKPHAPARTFGTADHYVPTHSRDMSAVNHPERRTMIEALTRDAGEAGIEMFGLGDPRQGIVHVVGPEQGLSLPGMTIVCADSHTSTHGAFGALAFGIGATEVGHVLATQSLWQRKPQWMRVLIEGRLPEGVTAKDVVLALIANIGVAGAAGHAIEYAGSTIAALSMEGRLTICNMTIEAGGRAGVIAPDETTFAYLQGRPHAPQGADWKRAVAQWRGLHSDPGAVFSREVVLDASAIAPMVTWGTTPEDASPIDGRVPDPAAAATAERREAMGRALAYMGLSPGTALEEVAIDRVFIGSCTNGRIEDLRAAAAVVQGRKVAEGVEAWVVPGSGLVRAQAEAEGLDKVFVRAGFEWRFAGCSMCLSTNGDTVAPGERCASTSNRNFVGRQGPGARTHLMSPAMAAAAAVTGRLSDVRRLMAKG</sequence>
<dbReference type="SUPFAM" id="SSF53732">
    <property type="entry name" value="Aconitase iron-sulfur domain"/>
    <property type="match status" value="1"/>
</dbReference>
<dbReference type="GO" id="GO:0003861">
    <property type="term" value="F:3-isopropylmalate dehydratase activity"/>
    <property type="evidence" value="ECO:0007669"/>
    <property type="project" value="UniProtKB-EC"/>
</dbReference>
<gene>
    <name evidence="13 15" type="primary">leuC</name>
    <name evidence="15" type="ORF">ACFPK2_11150</name>
</gene>
<evidence type="ECO:0000256" key="2">
    <source>
        <dbReference type="ARBA" id="ARBA00002695"/>
    </source>
</evidence>
<feature type="binding site" evidence="13">
    <location>
        <position position="355"/>
    </location>
    <ligand>
        <name>[4Fe-4S] cluster</name>
        <dbReference type="ChEBI" id="CHEBI:49883"/>
    </ligand>
</feature>
<proteinExistence type="inferred from homology"/>
<dbReference type="Pfam" id="PF00330">
    <property type="entry name" value="Aconitase"/>
    <property type="match status" value="1"/>
</dbReference>
<keyword evidence="10 13" id="KW-0411">Iron-sulfur</keyword>
<feature type="binding site" evidence="13">
    <location>
        <position position="418"/>
    </location>
    <ligand>
        <name>[4Fe-4S] cluster</name>
        <dbReference type="ChEBI" id="CHEBI:49883"/>
    </ligand>
</feature>
<comment type="subunit">
    <text evidence="4 13">Heterodimer of LeuC and LeuD.</text>
</comment>
<comment type="function">
    <text evidence="2 13">Catalyzes the isomerization between 2-isopropylmalate and 3-isopropylmalate, via the formation of 2-isopropylmaleate.</text>
</comment>
<evidence type="ECO:0000256" key="9">
    <source>
        <dbReference type="ARBA" id="ARBA00023004"/>
    </source>
</evidence>
<protein>
    <recommendedName>
        <fullName evidence="13">3-isopropylmalate dehydratase large subunit</fullName>
        <ecNumber evidence="13">4.2.1.33</ecNumber>
    </recommendedName>
    <alternativeName>
        <fullName evidence="13">Alpha-IPM isomerase</fullName>
        <shortName evidence="13">IPMI</shortName>
    </alternativeName>
    <alternativeName>
        <fullName evidence="13">Isopropylmalate isomerase</fullName>
    </alternativeName>
</protein>
<dbReference type="InterPro" id="IPR004430">
    <property type="entry name" value="3-IsopropMal_deHydase_lsu"/>
</dbReference>
<dbReference type="InterPro" id="IPR018136">
    <property type="entry name" value="Aconitase_4Fe-4S_BS"/>
</dbReference>
<dbReference type="NCBIfam" id="NF009116">
    <property type="entry name" value="PRK12466.1"/>
    <property type="match status" value="1"/>
</dbReference>
<evidence type="ECO:0000256" key="4">
    <source>
        <dbReference type="ARBA" id="ARBA00011271"/>
    </source>
</evidence>
<keyword evidence="16" id="KW-1185">Reference proteome</keyword>
<dbReference type="PROSITE" id="PS00450">
    <property type="entry name" value="ACONITASE_1"/>
    <property type="match status" value="1"/>
</dbReference>
<dbReference type="InterPro" id="IPR050067">
    <property type="entry name" value="IPM_dehydratase_rel_enz"/>
</dbReference>
<dbReference type="PANTHER" id="PTHR43822:SF9">
    <property type="entry name" value="3-ISOPROPYLMALATE DEHYDRATASE"/>
    <property type="match status" value="1"/>
</dbReference>
<comment type="caution">
    <text evidence="15">The sequence shown here is derived from an EMBL/GenBank/DDBJ whole genome shotgun (WGS) entry which is preliminary data.</text>
</comment>
<keyword evidence="11 13" id="KW-0456">Lyase</keyword>
<comment type="similarity">
    <text evidence="13">Belongs to the aconitase/IPM isomerase family. LeuC type 1 subfamily.</text>
</comment>
<dbReference type="NCBIfam" id="NF004016">
    <property type="entry name" value="PRK05478.1"/>
    <property type="match status" value="1"/>
</dbReference>
<evidence type="ECO:0000256" key="13">
    <source>
        <dbReference type="HAMAP-Rule" id="MF_01026"/>
    </source>
</evidence>
<evidence type="ECO:0000313" key="15">
    <source>
        <dbReference type="EMBL" id="MFC5293545.1"/>
    </source>
</evidence>
<evidence type="ECO:0000259" key="14">
    <source>
        <dbReference type="Pfam" id="PF00330"/>
    </source>
</evidence>
<comment type="catalytic activity">
    <reaction evidence="1 13">
        <text>(2R,3S)-3-isopropylmalate = (2S)-2-isopropylmalate</text>
        <dbReference type="Rhea" id="RHEA:32287"/>
        <dbReference type="ChEBI" id="CHEBI:1178"/>
        <dbReference type="ChEBI" id="CHEBI:35121"/>
        <dbReference type="EC" id="4.2.1.33"/>
    </reaction>
</comment>
<dbReference type="PRINTS" id="PR00415">
    <property type="entry name" value="ACONITASE"/>
</dbReference>
<reference evidence="16" key="1">
    <citation type="journal article" date="2019" name="Int. J. Syst. Evol. Microbiol.">
        <title>The Global Catalogue of Microorganisms (GCM) 10K type strain sequencing project: providing services to taxonomists for standard genome sequencing and annotation.</title>
        <authorList>
            <consortium name="The Broad Institute Genomics Platform"/>
            <consortium name="The Broad Institute Genome Sequencing Center for Infectious Disease"/>
            <person name="Wu L."/>
            <person name="Ma J."/>
        </authorList>
    </citation>
    <scope>NUCLEOTIDE SEQUENCE [LARGE SCALE GENOMIC DNA]</scope>
    <source>
        <strain evidence="16">CGMCC 1.15643</strain>
    </source>
</reference>
<keyword evidence="9 13" id="KW-0408">Iron</keyword>
<dbReference type="RefSeq" id="WP_375797029.1">
    <property type="nucleotide sequence ID" value="NZ_JAOAOS010000013.1"/>
</dbReference>
<evidence type="ECO:0000256" key="3">
    <source>
        <dbReference type="ARBA" id="ARBA00004729"/>
    </source>
</evidence>
<dbReference type="InterPro" id="IPR036008">
    <property type="entry name" value="Aconitase_4Fe-4S_dom"/>
</dbReference>
<dbReference type="PANTHER" id="PTHR43822">
    <property type="entry name" value="HOMOACONITASE, MITOCHONDRIAL-RELATED"/>
    <property type="match status" value="1"/>
</dbReference>
<evidence type="ECO:0000256" key="12">
    <source>
        <dbReference type="ARBA" id="ARBA00023304"/>
    </source>
</evidence>
<dbReference type="EMBL" id="JBHSLI010000004">
    <property type="protein sequence ID" value="MFC5293545.1"/>
    <property type="molecule type" value="Genomic_DNA"/>
</dbReference>
<evidence type="ECO:0000256" key="6">
    <source>
        <dbReference type="ARBA" id="ARBA00022485"/>
    </source>
</evidence>
<dbReference type="InterPro" id="IPR033941">
    <property type="entry name" value="IPMI_cat"/>
</dbReference>
<dbReference type="NCBIfam" id="TIGR00170">
    <property type="entry name" value="leuC"/>
    <property type="match status" value="1"/>
</dbReference>
<feature type="binding site" evidence="13">
    <location>
        <position position="415"/>
    </location>
    <ligand>
        <name>[4Fe-4S] cluster</name>
        <dbReference type="ChEBI" id="CHEBI:49883"/>
    </ligand>
</feature>
<evidence type="ECO:0000256" key="5">
    <source>
        <dbReference type="ARBA" id="ARBA00022430"/>
    </source>
</evidence>
<dbReference type="Proteomes" id="UP001595976">
    <property type="component" value="Unassembled WGS sequence"/>
</dbReference>
<dbReference type="InterPro" id="IPR001030">
    <property type="entry name" value="Acoase/IPM_deHydtase_lsu_aba"/>
</dbReference>
<keyword evidence="6 13" id="KW-0004">4Fe-4S</keyword>
<comment type="pathway">
    <text evidence="3 13">Amino-acid biosynthesis; L-leucine biosynthesis; L-leucine from 3-methyl-2-oxobutanoate: step 2/4.</text>
</comment>
<feature type="domain" description="Aconitase/3-isopropylmalate dehydratase large subunit alpha/beta/alpha" evidence="14">
    <location>
        <begin position="15"/>
        <end position="465"/>
    </location>
</feature>
<keyword evidence="12 13" id="KW-0100">Branched-chain amino acid biosynthesis</keyword>
<evidence type="ECO:0000256" key="10">
    <source>
        <dbReference type="ARBA" id="ARBA00023014"/>
    </source>
</evidence>
<name>A0ABW0F553_9HYPH</name>
<evidence type="ECO:0000256" key="8">
    <source>
        <dbReference type="ARBA" id="ARBA00022723"/>
    </source>
</evidence>
<keyword evidence="7 13" id="KW-0028">Amino-acid biosynthesis</keyword>
<accession>A0ABW0F553</accession>
<evidence type="ECO:0000256" key="11">
    <source>
        <dbReference type="ARBA" id="ARBA00023239"/>
    </source>
</evidence>
<keyword evidence="8 13" id="KW-0479">Metal-binding</keyword>
<evidence type="ECO:0000256" key="1">
    <source>
        <dbReference type="ARBA" id="ARBA00000491"/>
    </source>
</evidence>
<comment type="cofactor">
    <cofactor evidence="13">
        <name>[4Fe-4S] cluster</name>
        <dbReference type="ChEBI" id="CHEBI:49883"/>
    </cofactor>
    <text evidence="13">Binds 1 [4Fe-4S] cluster per subunit.</text>
</comment>
<evidence type="ECO:0000256" key="7">
    <source>
        <dbReference type="ARBA" id="ARBA00022605"/>
    </source>
</evidence>
<evidence type="ECO:0000313" key="16">
    <source>
        <dbReference type="Proteomes" id="UP001595976"/>
    </source>
</evidence>
<dbReference type="HAMAP" id="MF_01026">
    <property type="entry name" value="LeuC_type1"/>
    <property type="match status" value="1"/>
</dbReference>